<dbReference type="GO" id="GO:0016740">
    <property type="term" value="F:transferase activity"/>
    <property type="evidence" value="ECO:0007669"/>
    <property type="project" value="UniProtKB-KW"/>
</dbReference>
<reference evidence="1 2" key="1">
    <citation type="journal article" date="2003" name="Int. J. Syst. Evol. Microbiol.">
        <title>Halobacillus salinus sp. nov., isolated from a salt lake on the coast of the East Sea in Korea.</title>
        <authorList>
            <person name="Yoon J.H."/>
            <person name="Kang K.H."/>
            <person name="Park Y.H."/>
        </authorList>
    </citation>
    <scope>NUCLEOTIDE SEQUENCE [LARGE SCALE GENOMIC DNA]</scope>
    <source>
        <strain evidence="1 2">HSL-3</strain>
    </source>
</reference>
<dbReference type="InterPro" id="IPR043519">
    <property type="entry name" value="NT_sf"/>
</dbReference>
<dbReference type="STRING" id="192814.GCA_900166575_00542"/>
<name>A0A4Z0H1A5_9BACI</name>
<dbReference type="Gene3D" id="3.30.460.10">
    <property type="entry name" value="Beta Polymerase, domain 2"/>
    <property type="match status" value="1"/>
</dbReference>
<evidence type="ECO:0000313" key="1">
    <source>
        <dbReference type="EMBL" id="TGB03664.1"/>
    </source>
</evidence>
<dbReference type="AlphaFoldDB" id="A0A4Z0H1A5"/>
<dbReference type="EMBL" id="SRJC01000001">
    <property type="protein sequence ID" value="TGB03664.1"/>
    <property type="molecule type" value="Genomic_DNA"/>
</dbReference>
<sequence>MTDIKPIGSLCPVDDQGYIINQSDSSKINDRFQEVIRLVTESCLSALSEEIHSIYLRGSVPRGMDIDGVSDLDVVIITYSEPQNLNLDWTEETEQLINERFRFINGVELGFSPLSEFEQTTHCSMIPFILKTYGICIYGESLIHKLPDYKPDSSLANEHLIHLAPLIERAKQELTGNEDTEDIEDCCSWIMRIIVRAGLALVIVQEQSYTRDLYPAYELFTKHYPEKEQDMRTALWYAINPLSNAEDILDFLNGFGSWMKAETENWLNVLNPYREPHLPL</sequence>
<protein>
    <submittedName>
        <fullName evidence="1">Nucleotidyltransferase</fullName>
    </submittedName>
</protein>
<gene>
    <name evidence="1" type="ORF">E4663_01275</name>
</gene>
<proteinExistence type="predicted"/>
<accession>A0A4Z0H1A5</accession>
<dbReference type="RefSeq" id="WP_135326386.1">
    <property type="nucleotide sequence ID" value="NZ_SRJC01000001.1"/>
</dbReference>
<evidence type="ECO:0000313" key="2">
    <source>
        <dbReference type="Proteomes" id="UP000297982"/>
    </source>
</evidence>
<keyword evidence="1" id="KW-0808">Transferase</keyword>
<dbReference type="Proteomes" id="UP000297982">
    <property type="component" value="Unassembled WGS sequence"/>
</dbReference>
<dbReference type="SUPFAM" id="SSF81301">
    <property type="entry name" value="Nucleotidyltransferase"/>
    <property type="match status" value="1"/>
</dbReference>
<comment type="caution">
    <text evidence="1">The sequence shown here is derived from an EMBL/GenBank/DDBJ whole genome shotgun (WGS) entry which is preliminary data.</text>
</comment>
<keyword evidence="2" id="KW-1185">Reference proteome</keyword>
<organism evidence="1 2">
    <name type="scientific">Halobacillus salinus</name>
    <dbReference type="NCBI Taxonomy" id="192814"/>
    <lineage>
        <taxon>Bacteria</taxon>
        <taxon>Bacillati</taxon>
        <taxon>Bacillota</taxon>
        <taxon>Bacilli</taxon>
        <taxon>Bacillales</taxon>
        <taxon>Bacillaceae</taxon>
        <taxon>Halobacillus</taxon>
    </lineage>
</organism>